<accession>A0ABD1TEE5</accession>
<dbReference type="Proteomes" id="UP001604336">
    <property type="component" value="Unassembled WGS sequence"/>
</dbReference>
<evidence type="ECO:0000313" key="2">
    <source>
        <dbReference type="EMBL" id="KAL2511089.1"/>
    </source>
</evidence>
<gene>
    <name evidence="2" type="ORF">Adt_16689</name>
</gene>
<name>A0ABD1TEE5_9LAMI</name>
<keyword evidence="3" id="KW-1185">Reference proteome</keyword>
<dbReference type="EMBL" id="JBFOLK010000005">
    <property type="protein sequence ID" value="KAL2511089.1"/>
    <property type="molecule type" value="Genomic_DNA"/>
</dbReference>
<sequence length="131" mass="14779">MSHTQVLSEPTMARHSTLIHSVRTSVPSHVIQYILSLSTSVCKDLAKRLSQTAGQYMIYTLSPKSQFALHRPTPEPTLAQPHHPRCEPPEKQAITASSWNSMEPRSKAIDKIEEGTRLAVEEMRQFSQQKT</sequence>
<protein>
    <submittedName>
        <fullName evidence="2">Uncharacterized protein</fullName>
    </submittedName>
</protein>
<dbReference type="AlphaFoldDB" id="A0ABD1TEE5"/>
<proteinExistence type="predicted"/>
<evidence type="ECO:0000313" key="3">
    <source>
        <dbReference type="Proteomes" id="UP001604336"/>
    </source>
</evidence>
<feature type="compositionally biased region" description="Polar residues" evidence="1">
    <location>
        <begin position="94"/>
        <end position="103"/>
    </location>
</feature>
<feature type="region of interest" description="Disordered" evidence="1">
    <location>
        <begin position="69"/>
        <end position="108"/>
    </location>
</feature>
<reference evidence="3" key="1">
    <citation type="submission" date="2024-07" db="EMBL/GenBank/DDBJ databases">
        <title>Two chromosome-level genome assemblies of Korean endemic species Abeliophyllum distichum and Forsythia ovata (Oleaceae).</title>
        <authorList>
            <person name="Jang H."/>
        </authorList>
    </citation>
    <scope>NUCLEOTIDE SEQUENCE [LARGE SCALE GENOMIC DNA]</scope>
</reference>
<comment type="caution">
    <text evidence="2">The sequence shown here is derived from an EMBL/GenBank/DDBJ whole genome shotgun (WGS) entry which is preliminary data.</text>
</comment>
<evidence type="ECO:0000256" key="1">
    <source>
        <dbReference type="SAM" id="MobiDB-lite"/>
    </source>
</evidence>
<organism evidence="2 3">
    <name type="scientific">Abeliophyllum distichum</name>
    <dbReference type="NCBI Taxonomy" id="126358"/>
    <lineage>
        <taxon>Eukaryota</taxon>
        <taxon>Viridiplantae</taxon>
        <taxon>Streptophyta</taxon>
        <taxon>Embryophyta</taxon>
        <taxon>Tracheophyta</taxon>
        <taxon>Spermatophyta</taxon>
        <taxon>Magnoliopsida</taxon>
        <taxon>eudicotyledons</taxon>
        <taxon>Gunneridae</taxon>
        <taxon>Pentapetalae</taxon>
        <taxon>asterids</taxon>
        <taxon>lamiids</taxon>
        <taxon>Lamiales</taxon>
        <taxon>Oleaceae</taxon>
        <taxon>Forsythieae</taxon>
        <taxon>Abeliophyllum</taxon>
    </lineage>
</organism>